<protein>
    <recommendedName>
        <fullName evidence="3">Zinc ribbon domain-containing protein</fullName>
    </recommendedName>
</protein>
<dbReference type="SUPFAM" id="SSF52540">
    <property type="entry name" value="P-loop containing nucleoside triphosphate hydrolases"/>
    <property type="match status" value="1"/>
</dbReference>
<name>A0ABX7ZHR2_9RALS</name>
<organism evidence="1 2">
    <name type="scientific">Ralstonia syzygii</name>
    <dbReference type="NCBI Taxonomy" id="28097"/>
    <lineage>
        <taxon>Bacteria</taxon>
        <taxon>Pseudomonadati</taxon>
        <taxon>Pseudomonadota</taxon>
        <taxon>Betaproteobacteria</taxon>
        <taxon>Burkholderiales</taxon>
        <taxon>Burkholderiaceae</taxon>
        <taxon>Ralstonia</taxon>
        <taxon>Ralstonia solanacearum species complex</taxon>
    </lineage>
</organism>
<dbReference type="InterPro" id="IPR056955">
    <property type="entry name" value="ORC-CDC6-like"/>
</dbReference>
<dbReference type="InterPro" id="IPR027417">
    <property type="entry name" value="P-loop_NTPase"/>
</dbReference>
<evidence type="ECO:0008006" key="3">
    <source>
        <dbReference type="Google" id="ProtNLM"/>
    </source>
</evidence>
<gene>
    <name evidence="1" type="ORF">GO998_12540</name>
</gene>
<proteinExistence type="predicted"/>
<sequence>MSGDQSNIFEERAENLSKEELSDWTMLTNKDSLNLRKLKGPGAKLLIGPRGCGKSTLMRIAYFQLLSERAAFPVYVNYSRSMALEPLFHSHSNATLIFRQWVLCKIAKEAKAAADEIGLDLPRNLARIAIQAEKLIIGLERGEVSDDSDLLLSPSELAAWLEEICNAQGVSRAVLLLDDAAHAFSGEQQAEFFEIFRQLRTKSIAPKAAVYPGITSYSPNFHIGHEAEELSAWYDAGDPQYIDNMKSLISRRFSDEMRGKLEGKEEQIELLALVAFGIPRGFLNMLSALVDQNSAKAGWSGVKPIIEAHAASVRKIFKSLSVRLPKFTHFVEVGIDLERAFIDQLRRFNMNHVTPGAKTTIVGIEEPISPNLERVLHMLEYSGVVRDVGSQSRGKGSYRRYMFHHALVATDNALSLGRSFSLRTVCDGLAAGGSQSLVRAKASTLLGSDYEGRCKLSFSQCPKCGTQRAFSDQRYCMKCGTELRDGSIYAEVLRLSLTELPLPERKLEDIISHTNLRTINDILADDRQKLRTIPYVGPVWAKRIYDAAEEFVSM</sequence>
<dbReference type="EMBL" id="CP046729">
    <property type="protein sequence ID" value="QUP54513.1"/>
    <property type="molecule type" value="Genomic_DNA"/>
</dbReference>
<dbReference type="RefSeq" id="WP_211903782.1">
    <property type="nucleotide sequence ID" value="NZ_CP046729.1"/>
</dbReference>
<dbReference type="Gene3D" id="3.40.50.300">
    <property type="entry name" value="P-loop containing nucleotide triphosphate hydrolases"/>
    <property type="match status" value="1"/>
</dbReference>
<dbReference type="Proteomes" id="UP000677898">
    <property type="component" value="Chromosome"/>
</dbReference>
<dbReference type="Pfam" id="PF24389">
    <property type="entry name" value="ORC-CDC6-like"/>
    <property type="match status" value="1"/>
</dbReference>
<accession>A0ABX7ZHR2</accession>
<evidence type="ECO:0000313" key="2">
    <source>
        <dbReference type="Proteomes" id="UP000677898"/>
    </source>
</evidence>
<keyword evidence="2" id="KW-1185">Reference proteome</keyword>
<reference evidence="1 2" key="1">
    <citation type="journal article" date="2021" name="Phytopathology">
        <title>Complete genome sequence of Ralstonia syzygii subsp. indonesiensis strain LLRS-1, isolated from wilted tobacco in China.</title>
        <authorList>
            <person name="Lu C.H."/>
            <person name="Li J.Y."/>
            <person name="Mi M.G."/>
            <person name="Lin Z.L."/>
            <person name="Jiang N."/>
            <person name="Gai X."/>
            <person name="Ma J.H."/>
            <person name="Lei L.P."/>
            <person name="Xia Z.Y."/>
        </authorList>
    </citation>
    <scope>NUCLEOTIDE SEQUENCE [LARGE SCALE GENOMIC DNA]</scope>
    <source>
        <strain evidence="1 2">LLRS-1</strain>
    </source>
</reference>
<evidence type="ECO:0000313" key="1">
    <source>
        <dbReference type="EMBL" id="QUP54513.1"/>
    </source>
</evidence>